<keyword evidence="5 8" id="KW-1133">Transmembrane helix</keyword>
<dbReference type="Gene3D" id="3.60.110.10">
    <property type="entry name" value="Carbon-nitrogen hydrolase"/>
    <property type="match status" value="1"/>
</dbReference>
<keyword evidence="7" id="KW-0012">Acyltransferase</keyword>
<sequence length="530" mass="58169">MVSSLLNWIRQSNSFWGRALLGILGGLAIAISFPAFNIWPAIFLGILLILLAIRQLGFFKAFFVGTFAGFAFYGLVLKWLTTYLGPLPWFLLSFVEALMFGLAFGVMAVVWRWLSSLKLGRFEPFVVAFVLGAIYTAREYVAGRFPFDGLPWARAGLSQADTWISKLVWAVDIAGLSWLITFLSALAAIQFVKPLPAGSGLRLRFRSWLPTATAWLVVLGIPALMVIPTDGNAGTMKIAAVQGNANAGLFAINPPGSIMDKHLDVARELVKSGSGQGLDLMVWPENSSDLDPVTMLEPNMKISKFVDEELNAPLLFGNKTFRGKDFYNEVDLWAPDKGLVDWYDKKRPVPFGEYVPYRSFFMSLAPEMIGLIGWDMSAGTRDGLFDIPNKGKVGSLICFEVTIDYLSYDLVNGGAQAIMVQTNSSDFGKSEQGVQLAAISRMRAIETGRTVVSISTVGVSGIYAPDGSVMHELETFKPGAMVSEIALRDDITPAVRFGRYFEEAAFFLAIAMFSIAIVGLTVSKRRKKKS</sequence>
<accession>A0A6J6N4R3</accession>
<dbReference type="PANTHER" id="PTHR38686">
    <property type="entry name" value="APOLIPOPROTEIN N-ACYLTRANSFERASE"/>
    <property type="match status" value="1"/>
</dbReference>
<dbReference type="InterPro" id="IPR004563">
    <property type="entry name" value="Apolipo_AcylTrfase"/>
</dbReference>
<feature type="transmembrane region" description="Helical" evidence="8">
    <location>
        <begin position="20"/>
        <end position="51"/>
    </location>
</feature>
<dbReference type="InterPro" id="IPR036526">
    <property type="entry name" value="C-N_Hydrolase_sf"/>
</dbReference>
<keyword evidence="3" id="KW-0808">Transferase</keyword>
<evidence type="ECO:0000256" key="4">
    <source>
        <dbReference type="ARBA" id="ARBA00022692"/>
    </source>
</evidence>
<dbReference type="InterPro" id="IPR003010">
    <property type="entry name" value="C-N_Hydrolase"/>
</dbReference>
<dbReference type="GO" id="GO:0042158">
    <property type="term" value="P:lipoprotein biosynthetic process"/>
    <property type="evidence" value="ECO:0007669"/>
    <property type="project" value="InterPro"/>
</dbReference>
<feature type="transmembrane region" description="Helical" evidence="8">
    <location>
        <begin position="89"/>
        <end position="114"/>
    </location>
</feature>
<feature type="transmembrane region" description="Helical" evidence="8">
    <location>
        <begin position="504"/>
        <end position="522"/>
    </location>
</feature>
<dbReference type="NCBIfam" id="TIGR00546">
    <property type="entry name" value="lnt"/>
    <property type="match status" value="1"/>
</dbReference>
<dbReference type="Pfam" id="PF00795">
    <property type="entry name" value="CN_hydrolase"/>
    <property type="match status" value="1"/>
</dbReference>
<evidence type="ECO:0000256" key="5">
    <source>
        <dbReference type="ARBA" id="ARBA00022989"/>
    </source>
</evidence>
<proteinExistence type="inferred from homology"/>
<feature type="transmembrane region" description="Helical" evidence="8">
    <location>
        <begin position="167"/>
        <end position="188"/>
    </location>
</feature>
<dbReference type="PROSITE" id="PS50263">
    <property type="entry name" value="CN_HYDROLASE"/>
    <property type="match status" value="1"/>
</dbReference>
<dbReference type="EMBL" id="CAEZXL010000012">
    <property type="protein sequence ID" value="CAB4679543.1"/>
    <property type="molecule type" value="Genomic_DNA"/>
</dbReference>
<feature type="transmembrane region" description="Helical" evidence="8">
    <location>
        <begin position="208"/>
        <end position="227"/>
    </location>
</feature>
<dbReference type="HAMAP" id="MF_01148">
    <property type="entry name" value="Lnt"/>
    <property type="match status" value="1"/>
</dbReference>
<dbReference type="AlphaFoldDB" id="A0A6J6N4R3"/>
<organism evidence="10">
    <name type="scientific">freshwater metagenome</name>
    <dbReference type="NCBI Taxonomy" id="449393"/>
    <lineage>
        <taxon>unclassified sequences</taxon>
        <taxon>metagenomes</taxon>
        <taxon>ecological metagenomes</taxon>
    </lineage>
</organism>
<evidence type="ECO:0000313" key="10">
    <source>
        <dbReference type="EMBL" id="CAB4679543.1"/>
    </source>
</evidence>
<evidence type="ECO:0000256" key="6">
    <source>
        <dbReference type="ARBA" id="ARBA00023136"/>
    </source>
</evidence>
<dbReference type="Pfam" id="PF20154">
    <property type="entry name" value="LNT_N"/>
    <property type="match status" value="1"/>
</dbReference>
<keyword evidence="6 8" id="KW-0472">Membrane</keyword>
<feature type="transmembrane region" description="Helical" evidence="8">
    <location>
        <begin position="126"/>
        <end position="147"/>
    </location>
</feature>
<evidence type="ECO:0000259" key="9">
    <source>
        <dbReference type="PROSITE" id="PS50263"/>
    </source>
</evidence>
<dbReference type="PANTHER" id="PTHR38686:SF1">
    <property type="entry name" value="APOLIPOPROTEIN N-ACYLTRANSFERASE"/>
    <property type="match status" value="1"/>
</dbReference>
<evidence type="ECO:0000256" key="1">
    <source>
        <dbReference type="ARBA" id="ARBA00004651"/>
    </source>
</evidence>
<dbReference type="GO" id="GO:0016410">
    <property type="term" value="F:N-acyltransferase activity"/>
    <property type="evidence" value="ECO:0007669"/>
    <property type="project" value="InterPro"/>
</dbReference>
<comment type="subcellular location">
    <subcellularLocation>
        <location evidence="1">Cell membrane</location>
        <topology evidence="1">Multi-pass membrane protein</topology>
    </subcellularLocation>
</comment>
<keyword evidence="2" id="KW-1003">Cell membrane</keyword>
<protein>
    <submittedName>
        <fullName evidence="10">Unannotated protein</fullName>
    </submittedName>
</protein>
<evidence type="ECO:0000256" key="8">
    <source>
        <dbReference type="SAM" id="Phobius"/>
    </source>
</evidence>
<evidence type="ECO:0000256" key="3">
    <source>
        <dbReference type="ARBA" id="ARBA00022679"/>
    </source>
</evidence>
<name>A0A6J6N4R3_9ZZZZ</name>
<dbReference type="SUPFAM" id="SSF56317">
    <property type="entry name" value="Carbon-nitrogen hydrolase"/>
    <property type="match status" value="1"/>
</dbReference>
<dbReference type="InterPro" id="IPR045378">
    <property type="entry name" value="LNT_N"/>
</dbReference>
<evidence type="ECO:0000256" key="7">
    <source>
        <dbReference type="ARBA" id="ARBA00023315"/>
    </source>
</evidence>
<reference evidence="10" key="1">
    <citation type="submission" date="2020-05" db="EMBL/GenBank/DDBJ databases">
        <authorList>
            <person name="Chiriac C."/>
            <person name="Salcher M."/>
            <person name="Ghai R."/>
            <person name="Kavagutti S V."/>
        </authorList>
    </citation>
    <scope>NUCLEOTIDE SEQUENCE</scope>
</reference>
<feature type="transmembrane region" description="Helical" evidence="8">
    <location>
        <begin position="58"/>
        <end position="77"/>
    </location>
</feature>
<feature type="domain" description="CN hydrolase" evidence="9">
    <location>
        <begin position="236"/>
        <end position="487"/>
    </location>
</feature>
<gene>
    <name evidence="10" type="ORF">UFOPK2373_00150</name>
</gene>
<keyword evidence="4 8" id="KW-0812">Transmembrane</keyword>
<dbReference type="CDD" id="cd07571">
    <property type="entry name" value="ALP_N-acyl_transferase"/>
    <property type="match status" value="1"/>
</dbReference>
<evidence type="ECO:0000256" key="2">
    <source>
        <dbReference type="ARBA" id="ARBA00022475"/>
    </source>
</evidence>
<dbReference type="GO" id="GO:0005886">
    <property type="term" value="C:plasma membrane"/>
    <property type="evidence" value="ECO:0007669"/>
    <property type="project" value="UniProtKB-SubCell"/>
</dbReference>